<evidence type="ECO:0000313" key="4">
    <source>
        <dbReference type="Proteomes" id="UP000747074"/>
    </source>
</evidence>
<gene>
    <name evidence="3" type="ORF">K8V07_11435</name>
</gene>
<feature type="domain" description="Macro" evidence="2">
    <location>
        <begin position="1"/>
        <end position="141"/>
    </location>
</feature>
<dbReference type="AlphaFoldDB" id="A0A921I846"/>
<organism evidence="3 4">
    <name type="scientific">Bacteroides xylanisolvens</name>
    <dbReference type="NCBI Taxonomy" id="371601"/>
    <lineage>
        <taxon>Bacteria</taxon>
        <taxon>Pseudomonadati</taxon>
        <taxon>Bacteroidota</taxon>
        <taxon>Bacteroidia</taxon>
        <taxon>Bacteroidales</taxon>
        <taxon>Bacteroidaceae</taxon>
        <taxon>Bacteroides</taxon>
    </lineage>
</organism>
<evidence type="ECO:0000256" key="1">
    <source>
        <dbReference type="ARBA" id="ARBA00035885"/>
    </source>
</evidence>
<reference evidence="3" key="2">
    <citation type="submission" date="2021-09" db="EMBL/GenBank/DDBJ databases">
        <authorList>
            <person name="Gilroy R."/>
        </authorList>
    </citation>
    <scope>NUCLEOTIDE SEQUENCE</scope>
    <source>
        <strain evidence="3">CHK154-13316</strain>
    </source>
</reference>
<dbReference type="EMBL" id="DYVL01000137">
    <property type="protein sequence ID" value="HJG12524.1"/>
    <property type="molecule type" value="Genomic_DNA"/>
</dbReference>
<comment type="caution">
    <text evidence="3">The sequence shown here is derived from an EMBL/GenBank/DDBJ whole genome shotgun (WGS) entry which is preliminary data.</text>
</comment>
<dbReference type="Gene3D" id="3.40.220.10">
    <property type="entry name" value="Leucine Aminopeptidase, subunit E, domain 1"/>
    <property type="match status" value="1"/>
</dbReference>
<dbReference type="Proteomes" id="UP000747074">
    <property type="component" value="Unassembled WGS sequence"/>
</dbReference>
<evidence type="ECO:0000313" key="3">
    <source>
        <dbReference type="EMBL" id="HJG12524.1"/>
    </source>
</evidence>
<dbReference type="InterPro" id="IPR050892">
    <property type="entry name" value="ADP-ribose_metab_enzymes"/>
</dbReference>
<dbReference type="InterPro" id="IPR002589">
    <property type="entry name" value="Macro_dom"/>
</dbReference>
<dbReference type="Pfam" id="PF01661">
    <property type="entry name" value="Macro"/>
    <property type="match status" value="1"/>
</dbReference>
<dbReference type="GO" id="GO:0140291">
    <property type="term" value="P:peptidyl-glutamate ADP-deribosylation"/>
    <property type="evidence" value="ECO:0007669"/>
    <property type="project" value="TreeGrafter"/>
</dbReference>
<dbReference type="PROSITE" id="PS51154">
    <property type="entry name" value="MACRO"/>
    <property type="match status" value="1"/>
</dbReference>
<feature type="non-terminal residue" evidence="3">
    <location>
        <position position="141"/>
    </location>
</feature>
<dbReference type="SUPFAM" id="SSF52949">
    <property type="entry name" value="Macro domain-like"/>
    <property type="match status" value="1"/>
</dbReference>
<evidence type="ECO:0000259" key="2">
    <source>
        <dbReference type="PROSITE" id="PS51154"/>
    </source>
</evidence>
<protein>
    <submittedName>
        <fullName evidence="3">Macro domain-containing protein</fullName>
    </submittedName>
</protein>
<dbReference type="InterPro" id="IPR043472">
    <property type="entry name" value="Macro_dom-like"/>
</dbReference>
<accession>A0A921I846</accession>
<proteinExistence type="predicted"/>
<sequence length="141" mass="15584">MIKYISGDILQSKDEYIAQGVAVGSQEGLGTGLAFKLSSQFPEIQKLFKKYTRNTKFQAGDMFIGEIKGFSPGIIYIATQPDMYHAELTYLNKGLKRLKKVCESRGIKTVSLPKIGAGLGKLDWNSEVKPLLESNLSDCET</sequence>
<name>A0A921I846_9BACE</name>
<dbReference type="PANTHER" id="PTHR12521:SF0">
    <property type="entry name" value="ADP-RIBOSE GLYCOHYDROLASE OARD1"/>
    <property type="match status" value="1"/>
</dbReference>
<comment type="catalytic activity">
    <reaction evidence="1">
        <text>an N-(ADP-alpha-D-ribosyl)-thymidine in DNA + H2O = a thymidine in DNA + ADP-D-ribose</text>
        <dbReference type="Rhea" id="RHEA:71655"/>
        <dbReference type="Rhea" id="RHEA-COMP:13556"/>
        <dbReference type="Rhea" id="RHEA-COMP:18051"/>
        <dbReference type="ChEBI" id="CHEBI:15377"/>
        <dbReference type="ChEBI" id="CHEBI:57967"/>
        <dbReference type="ChEBI" id="CHEBI:137386"/>
        <dbReference type="ChEBI" id="CHEBI:191199"/>
    </reaction>
    <physiologicalReaction direction="left-to-right" evidence="1">
        <dbReference type="Rhea" id="RHEA:71656"/>
    </physiologicalReaction>
</comment>
<dbReference type="PANTHER" id="PTHR12521">
    <property type="entry name" value="PROTEIN C6ORF130"/>
    <property type="match status" value="1"/>
</dbReference>
<reference evidence="3" key="1">
    <citation type="journal article" date="2021" name="PeerJ">
        <title>Extensive microbial diversity within the chicken gut microbiome revealed by metagenomics and culture.</title>
        <authorList>
            <person name="Gilroy R."/>
            <person name="Ravi A."/>
            <person name="Getino M."/>
            <person name="Pursley I."/>
            <person name="Horton D.L."/>
            <person name="Alikhan N.F."/>
            <person name="Baker D."/>
            <person name="Gharbi K."/>
            <person name="Hall N."/>
            <person name="Watson M."/>
            <person name="Adriaenssens E.M."/>
            <person name="Foster-Nyarko E."/>
            <person name="Jarju S."/>
            <person name="Secka A."/>
            <person name="Antonio M."/>
            <person name="Oren A."/>
            <person name="Chaudhuri R.R."/>
            <person name="La Ragione R."/>
            <person name="Hildebrand F."/>
            <person name="Pallen M.J."/>
        </authorList>
    </citation>
    <scope>NUCLEOTIDE SEQUENCE</scope>
    <source>
        <strain evidence="3">CHK154-13316</strain>
    </source>
</reference>